<name>A0A7R9Q5S7_9ACAR</name>
<organism evidence="5">
    <name type="scientific">Medioppia subpectinata</name>
    <dbReference type="NCBI Taxonomy" id="1979941"/>
    <lineage>
        <taxon>Eukaryota</taxon>
        <taxon>Metazoa</taxon>
        <taxon>Ecdysozoa</taxon>
        <taxon>Arthropoda</taxon>
        <taxon>Chelicerata</taxon>
        <taxon>Arachnida</taxon>
        <taxon>Acari</taxon>
        <taxon>Acariformes</taxon>
        <taxon>Sarcoptiformes</taxon>
        <taxon>Oribatida</taxon>
        <taxon>Brachypylina</taxon>
        <taxon>Oppioidea</taxon>
        <taxon>Oppiidae</taxon>
        <taxon>Medioppia</taxon>
    </lineage>
</organism>
<dbReference type="FunFam" id="1.10.20.10:FF:000088">
    <property type="entry name" value="Histone H3-like centromeric protein CSE4"/>
    <property type="match status" value="1"/>
</dbReference>
<dbReference type="PRINTS" id="PR00622">
    <property type="entry name" value="HISTONEH3"/>
</dbReference>
<evidence type="ECO:0000256" key="2">
    <source>
        <dbReference type="SAM" id="MobiDB-lite"/>
    </source>
</evidence>
<gene>
    <name evidence="5" type="ORF">OSB1V03_LOCUS12552</name>
</gene>
<dbReference type="SUPFAM" id="SSF47113">
    <property type="entry name" value="Histone-fold"/>
    <property type="match status" value="1"/>
</dbReference>
<dbReference type="InterPro" id="IPR000164">
    <property type="entry name" value="Histone_H3/CENP-A"/>
</dbReference>
<dbReference type="GO" id="GO:0003677">
    <property type="term" value="F:DNA binding"/>
    <property type="evidence" value="ECO:0007669"/>
    <property type="project" value="InterPro"/>
</dbReference>
<dbReference type="AlphaFoldDB" id="A0A7R9Q5S7"/>
<dbReference type="InterPro" id="IPR007125">
    <property type="entry name" value="H2A/H2B/H3"/>
</dbReference>
<feature type="region of interest" description="Disordered" evidence="2">
    <location>
        <begin position="281"/>
        <end position="434"/>
    </location>
</feature>
<sequence length="536" mass="58648">MKSLLFFCVFAVFSVVFGEEMSGNLLSETIPAVAKSASVGSGIENIRSGDNQQKIIVIEREVKQNTVPNPVATLILNRPVVVNRPVGTHNRPSASISEVPALSLNVPSVGVVNVPSVAVNVPSSAPAVQNTVPVVVSHHRPCHVFRAKGHCLSIPNYFSCVREGGVLSPDIDECPFSHACCIRDFFNQFSPIHFANHCLLMATPKRPNGTNELSSLLPENEELDFEEDIPEDLLSQQSQRLLSQVVIVDIEVESQDNNQRSSGAEEVVLSDNELAEEMEFTQNACSQRSIKASTQRSTTGQPKGRQSSGQGESGIGSATTSTTTIEKVPINDTTGQSGGDPLAVTPGPETRTVPPLIIKLDPMGGMIGSSRRKNFTPKKQSPKSGSTFERKQMARKSTGGGHQFATKTKPRQQLSTKSVPKRKLETGAPKRHRYRPGQKALRDIRKYQMNTDLLIKKVPFQRLVREIASHQSITSEGLRFQTSALMALQEASEAYLVNLFEDTNLCAIHAKRVTIMPKDMQLARRIRGESAIPREQ</sequence>
<dbReference type="PROSITE" id="PS00959">
    <property type="entry name" value="HISTONE_H3_2"/>
    <property type="match status" value="1"/>
</dbReference>
<feature type="domain" description="Core Histone H2A/H2B/H3" evidence="4">
    <location>
        <begin position="436"/>
        <end position="526"/>
    </location>
</feature>
<dbReference type="Proteomes" id="UP000759131">
    <property type="component" value="Unassembled WGS sequence"/>
</dbReference>
<dbReference type="EMBL" id="OC865065">
    <property type="protein sequence ID" value="CAD7632147.1"/>
    <property type="molecule type" value="Genomic_DNA"/>
</dbReference>
<dbReference type="GO" id="GO:0000786">
    <property type="term" value="C:nucleosome"/>
    <property type="evidence" value="ECO:0007669"/>
    <property type="project" value="InterPro"/>
</dbReference>
<dbReference type="GO" id="GO:0046982">
    <property type="term" value="F:protein heterodimerization activity"/>
    <property type="evidence" value="ECO:0007669"/>
    <property type="project" value="InterPro"/>
</dbReference>
<dbReference type="CDD" id="cd22911">
    <property type="entry name" value="HFD_H3"/>
    <property type="match status" value="1"/>
</dbReference>
<dbReference type="EMBL" id="CAJPIZ010010490">
    <property type="protein sequence ID" value="CAG2112577.1"/>
    <property type="molecule type" value="Genomic_DNA"/>
</dbReference>
<evidence type="ECO:0000256" key="1">
    <source>
        <dbReference type="ARBA" id="ARBA00010343"/>
    </source>
</evidence>
<accession>A0A7R9Q5S7</accession>
<feature type="compositionally biased region" description="Low complexity" evidence="2">
    <location>
        <begin position="304"/>
        <end position="326"/>
    </location>
</feature>
<keyword evidence="3" id="KW-0732">Signal</keyword>
<comment type="similarity">
    <text evidence="1">Belongs to the histone H3 family.</text>
</comment>
<feature type="compositionally biased region" description="Polar residues" evidence="2">
    <location>
        <begin position="281"/>
        <end position="301"/>
    </location>
</feature>
<dbReference type="OrthoDB" id="420022at2759"/>
<reference evidence="5" key="1">
    <citation type="submission" date="2020-11" db="EMBL/GenBank/DDBJ databases">
        <authorList>
            <person name="Tran Van P."/>
        </authorList>
    </citation>
    <scope>NUCLEOTIDE SEQUENCE</scope>
</reference>
<keyword evidence="6" id="KW-1185">Reference proteome</keyword>
<feature type="signal peptide" evidence="3">
    <location>
        <begin position="1"/>
        <end position="18"/>
    </location>
</feature>
<dbReference type="Gene3D" id="1.10.20.10">
    <property type="entry name" value="Histone, subunit A"/>
    <property type="match status" value="1"/>
</dbReference>
<proteinExistence type="inferred from homology"/>
<evidence type="ECO:0000313" key="6">
    <source>
        <dbReference type="Proteomes" id="UP000759131"/>
    </source>
</evidence>
<protein>
    <recommendedName>
        <fullName evidence="4">Core Histone H2A/H2B/H3 domain-containing protein</fullName>
    </recommendedName>
</protein>
<evidence type="ECO:0000256" key="3">
    <source>
        <dbReference type="SAM" id="SignalP"/>
    </source>
</evidence>
<dbReference type="SMART" id="SM00428">
    <property type="entry name" value="H3"/>
    <property type="match status" value="1"/>
</dbReference>
<evidence type="ECO:0000313" key="5">
    <source>
        <dbReference type="EMBL" id="CAD7632147.1"/>
    </source>
</evidence>
<dbReference type="PANTHER" id="PTHR11426">
    <property type="entry name" value="HISTONE H3"/>
    <property type="match status" value="1"/>
</dbReference>
<feature type="chain" id="PRO_5035593068" description="Core Histone H2A/H2B/H3 domain-containing protein" evidence="3">
    <location>
        <begin position="19"/>
        <end position="536"/>
    </location>
</feature>
<dbReference type="Pfam" id="PF00125">
    <property type="entry name" value="Histone"/>
    <property type="match status" value="1"/>
</dbReference>
<evidence type="ECO:0000259" key="4">
    <source>
        <dbReference type="Pfam" id="PF00125"/>
    </source>
</evidence>
<dbReference type="InterPro" id="IPR009072">
    <property type="entry name" value="Histone-fold"/>
</dbReference>
<feature type="compositionally biased region" description="Polar residues" evidence="2">
    <location>
        <begin position="377"/>
        <end position="387"/>
    </location>
</feature>
<dbReference type="GO" id="GO:0030527">
    <property type="term" value="F:structural constituent of chromatin"/>
    <property type="evidence" value="ECO:0007669"/>
    <property type="project" value="InterPro"/>
</dbReference>
<feature type="non-terminal residue" evidence="5">
    <location>
        <position position="1"/>
    </location>
</feature>